<keyword evidence="4" id="KW-1185">Reference proteome</keyword>
<dbReference type="PANTHER" id="PTHR35041">
    <property type="entry name" value="MEDIATOR OF RNA POLYMERASE II TRANSCRIPTION SUBUNIT 1"/>
    <property type="match status" value="1"/>
</dbReference>
<feature type="transmembrane region" description="Helical" evidence="2">
    <location>
        <begin position="761"/>
        <end position="782"/>
    </location>
</feature>
<keyword evidence="2" id="KW-0812">Transmembrane</keyword>
<proteinExistence type="predicted"/>
<evidence type="ECO:0000256" key="1">
    <source>
        <dbReference type="SAM" id="MobiDB-lite"/>
    </source>
</evidence>
<dbReference type="PANTHER" id="PTHR35041:SF3">
    <property type="entry name" value="FORMYLMETHIONINE DEFORMYLASE-LIKE PROTEIN"/>
    <property type="match status" value="1"/>
</dbReference>
<feature type="region of interest" description="Disordered" evidence="1">
    <location>
        <begin position="1"/>
        <end position="133"/>
    </location>
</feature>
<feature type="transmembrane region" description="Helical" evidence="2">
    <location>
        <begin position="324"/>
        <end position="345"/>
    </location>
</feature>
<protein>
    <recommendedName>
        <fullName evidence="5">Formylmethionine deformylase-like protein</fullName>
    </recommendedName>
</protein>
<comment type="caution">
    <text evidence="3">The sequence shown here is derived from an EMBL/GenBank/DDBJ whole genome shotgun (WGS) entry which is preliminary data.</text>
</comment>
<keyword evidence="2" id="KW-1133">Transmembrane helix</keyword>
<dbReference type="OrthoDB" id="5340195at2759"/>
<feature type="region of interest" description="Disordered" evidence="1">
    <location>
        <begin position="146"/>
        <end position="213"/>
    </location>
</feature>
<feature type="compositionally biased region" description="Low complexity" evidence="1">
    <location>
        <begin position="57"/>
        <end position="68"/>
    </location>
</feature>
<dbReference type="EMBL" id="WIGM01001729">
    <property type="protein sequence ID" value="KAF6790342.1"/>
    <property type="molecule type" value="Genomic_DNA"/>
</dbReference>
<feature type="compositionally biased region" description="Low complexity" evidence="1">
    <location>
        <begin position="154"/>
        <end position="168"/>
    </location>
</feature>
<dbReference type="AlphaFoldDB" id="A0A8H6IQI6"/>
<feature type="transmembrane region" description="Helical" evidence="2">
    <location>
        <begin position="263"/>
        <end position="280"/>
    </location>
</feature>
<sequence>MPLGIFPGARQQEEDSNRQQQEANESSVSSIPSVPPAETGTTQSSPPPPPPGAWRHSSSTSLKKLGTTVNVTETTGRPMEDAHGIDLSSLSGSAHYYGGDPLFRGHDSPDSLADGTHHQQHHEQQPHIHQDQAHDARASLLYNAQEPGYGGYAAGAPVQQQHHQQQQHQHYEQIPRHDQQQQPQQQQHEPPKPPPYIAENYLGPPNESSKSFRMRKPHWNSSWNMYLWLLLGIGFAIGHHVFYQTLDGQPADDQVRMLRYGTILAFAAKASLGAAVISAYHQRIWSTVRSRLMSIAALDSMFAATENFIALLNWEFLKSAKAAAALALFVWLSPLVVILTANTLVVQPETTVQNTTCPGVRSLNFEMEGLADWRKPVRIDGLYEMPLSFWNTTKPSNEDPPGWFDYYTAPSPNFQQTATLGAFFQEVVARKNASVEICTRGWNCTFEVQFTAPGYKCQELAKGVGSQPKNLTQESGGQIQAPFGTDLLLPMGTYAYYAFTSGGEYSTMQMKDVEIGGIPKMKPPYPPHMGAFRTEPIVWIGHVLTGKKDGDPAARVGDGTDFVPTIFACEHYETEYTAIFNYTDATQSAYMKSKRFIAPIINTTYVPGLNADDGTTDNVTAIPEENYVLPSDVRRYRRTAAYHSLGFMLRKFLNGTVQTNAQLVNPVTNTDAIQTKLLDPRNNFFPREDLMDAVQGFYEDLILSIFSMPQFLPVVWAAAPNEMSGQLLEGGVATGNSTAYRYPCRRSRVALTYSYHVRDLWIVYAVAIALALSAVAAGAAAVRDNGGVLRNTRFSSIVAATRGPALEKVNWEGPDRDRGDVPSDVKRLKLGYGVMSQGLVSPAAVGPGGGYPPGQGLSPVWTPNEVKCGFGLPGDVNQNKREGSLFHI</sequence>
<name>A0A8H6IQI6_9PEZI</name>
<evidence type="ECO:0000313" key="3">
    <source>
        <dbReference type="EMBL" id="KAF6790342.1"/>
    </source>
</evidence>
<evidence type="ECO:0000313" key="4">
    <source>
        <dbReference type="Proteomes" id="UP000639643"/>
    </source>
</evidence>
<reference evidence="3" key="1">
    <citation type="journal article" date="2020" name="Phytopathology">
        <title>Genome Sequence Resources of Colletotrichum truncatum, C. plurivorum, C. musicola, and C. sojae: Four Species Pathogenic to Soybean (Glycine max).</title>
        <authorList>
            <person name="Rogerio F."/>
            <person name="Boufleur T.R."/>
            <person name="Ciampi-Guillardi M."/>
            <person name="Sukno S.A."/>
            <person name="Thon M.R."/>
            <person name="Massola Junior N.S."/>
            <person name="Baroncelli R."/>
        </authorList>
    </citation>
    <scope>NUCLEOTIDE SEQUENCE</scope>
    <source>
        <strain evidence="3">LFN0074</strain>
    </source>
</reference>
<evidence type="ECO:0008006" key="5">
    <source>
        <dbReference type="Google" id="ProtNLM"/>
    </source>
</evidence>
<keyword evidence="2" id="KW-0472">Membrane</keyword>
<feature type="compositionally biased region" description="Basic and acidic residues" evidence="1">
    <location>
        <begin position="103"/>
        <end position="133"/>
    </location>
</feature>
<feature type="compositionally biased region" description="Basic and acidic residues" evidence="1">
    <location>
        <begin position="169"/>
        <end position="179"/>
    </location>
</feature>
<dbReference type="Proteomes" id="UP000639643">
    <property type="component" value="Unassembled WGS sequence"/>
</dbReference>
<organism evidence="3 4">
    <name type="scientific">Colletotrichum musicola</name>
    <dbReference type="NCBI Taxonomy" id="2175873"/>
    <lineage>
        <taxon>Eukaryota</taxon>
        <taxon>Fungi</taxon>
        <taxon>Dikarya</taxon>
        <taxon>Ascomycota</taxon>
        <taxon>Pezizomycotina</taxon>
        <taxon>Sordariomycetes</taxon>
        <taxon>Hypocreomycetidae</taxon>
        <taxon>Glomerellales</taxon>
        <taxon>Glomerellaceae</taxon>
        <taxon>Colletotrichum</taxon>
        <taxon>Colletotrichum orchidearum species complex</taxon>
    </lineage>
</organism>
<feature type="transmembrane region" description="Helical" evidence="2">
    <location>
        <begin position="223"/>
        <end position="243"/>
    </location>
</feature>
<gene>
    <name evidence="3" type="ORF">CMUS01_16279</name>
</gene>
<feature type="transmembrane region" description="Helical" evidence="2">
    <location>
        <begin position="292"/>
        <end position="312"/>
    </location>
</feature>
<accession>A0A8H6IQI6</accession>
<evidence type="ECO:0000256" key="2">
    <source>
        <dbReference type="SAM" id="Phobius"/>
    </source>
</evidence>